<dbReference type="EnsemblPlants" id="OGLUM12G07610.1">
    <property type="protein sequence ID" value="OGLUM12G07610.1"/>
    <property type="gene ID" value="OGLUM12G07610"/>
</dbReference>
<dbReference type="HOGENOM" id="CLU_026673_29_4_1"/>
<proteinExistence type="predicted"/>
<name>A0A0E0BQI9_9ORYZ</name>
<dbReference type="STRING" id="40148.A0A0E0BQI9"/>
<evidence type="ECO:0000259" key="2">
    <source>
        <dbReference type="Pfam" id="PF00107"/>
    </source>
</evidence>
<dbReference type="InterPro" id="IPR013149">
    <property type="entry name" value="ADH-like_C"/>
</dbReference>
<dbReference type="eggNOG" id="KOG1196">
    <property type="taxonomic scope" value="Eukaryota"/>
</dbReference>
<dbReference type="InterPro" id="IPR036291">
    <property type="entry name" value="NAD(P)-bd_dom_sf"/>
</dbReference>
<dbReference type="PANTHER" id="PTHR43205:SF75">
    <property type="entry name" value="OS12G0226400 PROTEIN"/>
    <property type="match status" value="1"/>
</dbReference>
<reference evidence="3" key="2">
    <citation type="submission" date="2018-05" db="EMBL/GenBank/DDBJ databases">
        <title>OgluRS3 (Oryza glumaepatula Reference Sequence Version 3).</title>
        <authorList>
            <person name="Zhang J."/>
            <person name="Kudrna D."/>
            <person name="Lee S."/>
            <person name="Talag J."/>
            <person name="Welchert J."/>
            <person name="Wing R.A."/>
        </authorList>
    </citation>
    <scope>NUCLEOTIDE SEQUENCE [LARGE SCALE GENOMIC DNA]</scope>
</reference>
<dbReference type="GO" id="GO:0032440">
    <property type="term" value="F:2-alkenal reductase [NAD(P)H] activity"/>
    <property type="evidence" value="ECO:0007669"/>
    <property type="project" value="TreeGrafter"/>
</dbReference>
<dbReference type="SUPFAM" id="SSF51735">
    <property type="entry name" value="NAD(P)-binding Rossmann-fold domains"/>
    <property type="match status" value="1"/>
</dbReference>
<dbReference type="PANTHER" id="PTHR43205">
    <property type="entry name" value="PROSTAGLANDIN REDUCTASE"/>
    <property type="match status" value="1"/>
</dbReference>
<dbReference type="Gene3D" id="3.40.50.720">
    <property type="entry name" value="NAD(P)-binding Rossmann-like Domain"/>
    <property type="match status" value="2"/>
</dbReference>
<dbReference type="SUPFAM" id="SSF50129">
    <property type="entry name" value="GroES-like"/>
    <property type="match status" value="1"/>
</dbReference>
<dbReference type="InterPro" id="IPR045010">
    <property type="entry name" value="MDR_fam"/>
</dbReference>
<sequence>MSKPKKACGAVGQIVGQLVKITGCYVVGSVGSDKKVNLLKHKFGFNDAFNYKKKLDLEAALKRCFPQGINMYFDNVGGTTLDAVLPNMRLGERITFEKEIAEYLKEEKVIYMEDVAEGLDAAPEALVGLFTGRNIGKQLVAVAQE</sequence>
<dbReference type="InterPro" id="IPR011032">
    <property type="entry name" value="GroES-like_sf"/>
</dbReference>
<dbReference type="Pfam" id="PF00107">
    <property type="entry name" value="ADH_zinc_N"/>
    <property type="match status" value="1"/>
</dbReference>
<feature type="domain" description="Alcohol dehydrogenase-like C-terminal" evidence="2">
    <location>
        <begin position="10"/>
        <end position="95"/>
    </location>
</feature>
<organism evidence="3">
    <name type="scientific">Oryza glumipatula</name>
    <dbReference type="NCBI Taxonomy" id="40148"/>
    <lineage>
        <taxon>Eukaryota</taxon>
        <taxon>Viridiplantae</taxon>
        <taxon>Streptophyta</taxon>
        <taxon>Embryophyta</taxon>
        <taxon>Tracheophyta</taxon>
        <taxon>Spermatophyta</taxon>
        <taxon>Magnoliopsida</taxon>
        <taxon>Liliopsida</taxon>
        <taxon>Poales</taxon>
        <taxon>Poaceae</taxon>
        <taxon>BOP clade</taxon>
        <taxon>Oryzoideae</taxon>
        <taxon>Oryzeae</taxon>
        <taxon>Oryzinae</taxon>
        <taxon>Oryza</taxon>
    </lineage>
</organism>
<dbReference type="Proteomes" id="UP000026961">
    <property type="component" value="Chromosome 12"/>
</dbReference>
<evidence type="ECO:0000313" key="3">
    <source>
        <dbReference type="EnsemblPlants" id="OGLUM12G07610.1"/>
    </source>
</evidence>
<reference evidence="3" key="1">
    <citation type="submission" date="2015-04" db="UniProtKB">
        <authorList>
            <consortium name="EnsemblPlants"/>
        </authorList>
    </citation>
    <scope>IDENTIFICATION</scope>
</reference>
<dbReference type="Gene3D" id="3.90.180.10">
    <property type="entry name" value="Medium-chain alcohol dehydrogenases, catalytic domain"/>
    <property type="match status" value="1"/>
</dbReference>
<keyword evidence="4" id="KW-1185">Reference proteome</keyword>
<evidence type="ECO:0000256" key="1">
    <source>
        <dbReference type="ARBA" id="ARBA00011738"/>
    </source>
</evidence>
<evidence type="ECO:0000313" key="4">
    <source>
        <dbReference type="Proteomes" id="UP000026961"/>
    </source>
</evidence>
<dbReference type="AlphaFoldDB" id="A0A0E0BQI9"/>
<dbReference type="Gramene" id="OGLUM12G07610.1">
    <property type="protein sequence ID" value="OGLUM12G07610.1"/>
    <property type="gene ID" value="OGLUM12G07610"/>
</dbReference>
<comment type="subunit">
    <text evidence="1">Homodimer.</text>
</comment>
<protein>
    <recommendedName>
        <fullName evidence="2">Alcohol dehydrogenase-like C-terminal domain-containing protein</fullName>
    </recommendedName>
</protein>
<accession>A0A0E0BQI9</accession>